<feature type="transmembrane region" description="Helical" evidence="8">
    <location>
        <begin position="389"/>
        <end position="407"/>
    </location>
</feature>
<feature type="transmembrane region" description="Helical" evidence="8">
    <location>
        <begin position="413"/>
        <end position="435"/>
    </location>
</feature>
<feature type="transmembrane region" description="Helical" evidence="8">
    <location>
        <begin position="163"/>
        <end position="183"/>
    </location>
</feature>
<feature type="transmembrane region" description="Helical" evidence="8">
    <location>
        <begin position="126"/>
        <end position="151"/>
    </location>
</feature>
<dbReference type="GO" id="GO:0022857">
    <property type="term" value="F:transmembrane transporter activity"/>
    <property type="evidence" value="ECO:0007669"/>
    <property type="project" value="InterPro"/>
</dbReference>
<evidence type="ECO:0000256" key="2">
    <source>
        <dbReference type="ARBA" id="ARBA00006434"/>
    </source>
</evidence>
<keyword evidence="4 8" id="KW-0812">Transmembrane</keyword>
<keyword evidence="5 8" id="KW-1133">Transmembrane helix</keyword>
<evidence type="ECO:0000256" key="4">
    <source>
        <dbReference type="ARBA" id="ARBA00022692"/>
    </source>
</evidence>
<dbReference type="PROSITE" id="PS50283">
    <property type="entry name" value="NA_SOLUT_SYMP_3"/>
    <property type="match status" value="1"/>
</dbReference>
<protein>
    <submittedName>
        <fullName evidence="9">Solute:Na+ symporter, SSS family</fullName>
    </submittedName>
</protein>
<evidence type="ECO:0000256" key="1">
    <source>
        <dbReference type="ARBA" id="ARBA00004141"/>
    </source>
</evidence>
<feature type="transmembrane region" description="Helical" evidence="8">
    <location>
        <begin position="442"/>
        <end position="460"/>
    </location>
</feature>
<dbReference type="PANTHER" id="PTHR48086:SF8">
    <property type="entry name" value="MONOCARBOXYLIC ACID PERMEASE"/>
    <property type="match status" value="1"/>
</dbReference>
<evidence type="ECO:0000256" key="6">
    <source>
        <dbReference type="ARBA" id="ARBA00023136"/>
    </source>
</evidence>
<keyword evidence="6 8" id="KW-0472">Membrane</keyword>
<dbReference type="AlphaFoldDB" id="A0A1I1NAV7"/>
<dbReference type="Gene3D" id="1.20.1730.10">
    <property type="entry name" value="Sodium/glucose cotransporter"/>
    <property type="match status" value="1"/>
</dbReference>
<comment type="similarity">
    <text evidence="2 7">Belongs to the sodium:solute symporter (SSF) (TC 2.A.21) family.</text>
</comment>
<dbReference type="PANTHER" id="PTHR48086">
    <property type="entry name" value="SODIUM/PROLINE SYMPORTER-RELATED"/>
    <property type="match status" value="1"/>
</dbReference>
<dbReference type="InterPro" id="IPR001734">
    <property type="entry name" value="Na/solute_symporter"/>
</dbReference>
<dbReference type="InterPro" id="IPR038377">
    <property type="entry name" value="Na/Glc_symporter_sf"/>
</dbReference>
<proteinExistence type="inferred from homology"/>
<comment type="subcellular location">
    <subcellularLocation>
        <location evidence="1">Membrane</location>
        <topology evidence="1">Multi-pass membrane protein</topology>
    </subcellularLocation>
</comment>
<feature type="transmembrane region" description="Helical" evidence="8">
    <location>
        <begin position="71"/>
        <end position="96"/>
    </location>
</feature>
<feature type="transmembrane region" description="Helical" evidence="8">
    <location>
        <begin position="45"/>
        <end position="65"/>
    </location>
</feature>
<feature type="transmembrane region" description="Helical" evidence="8">
    <location>
        <begin position="295"/>
        <end position="319"/>
    </location>
</feature>
<keyword evidence="3" id="KW-0813">Transport</keyword>
<gene>
    <name evidence="9" type="ORF">SAMN04487968_11493</name>
</gene>
<keyword evidence="10" id="KW-1185">Reference proteome</keyword>
<evidence type="ECO:0000313" key="10">
    <source>
        <dbReference type="Proteomes" id="UP000198832"/>
    </source>
</evidence>
<dbReference type="EMBL" id="FOLB01000014">
    <property type="protein sequence ID" value="SFC92608.1"/>
    <property type="molecule type" value="Genomic_DNA"/>
</dbReference>
<feature type="transmembrane region" description="Helical" evidence="8">
    <location>
        <begin position="339"/>
        <end position="368"/>
    </location>
</feature>
<feature type="transmembrane region" description="Helical" evidence="8">
    <location>
        <begin position="6"/>
        <end position="24"/>
    </location>
</feature>
<evidence type="ECO:0000256" key="5">
    <source>
        <dbReference type="ARBA" id="ARBA00022989"/>
    </source>
</evidence>
<name>A0A1I1NAV7_9ACTN</name>
<feature type="transmembrane region" description="Helical" evidence="8">
    <location>
        <begin position="484"/>
        <end position="505"/>
    </location>
</feature>
<feature type="transmembrane region" description="Helical" evidence="8">
    <location>
        <begin position="190"/>
        <end position="211"/>
    </location>
</feature>
<evidence type="ECO:0000313" key="9">
    <source>
        <dbReference type="EMBL" id="SFC92608.1"/>
    </source>
</evidence>
<accession>A0A1I1NAV7</accession>
<dbReference type="RefSeq" id="WP_091126173.1">
    <property type="nucleotide sequence ID" value="NZ_FOLB01000014.1"/>
</dbReference>
<dbReference type="CDD" id="cd10322">
    <property type="entry name" value="SLC5sbd"/>
    <property type="match status" value="1"/>
</dbReference>
<reference evidence="9 10" key="1">
    <citation type="submission" date="2016-10" db="EMBL/GenBank/DDBJ databases">
        <authorList>
            <person name="de Groot N.N."/>
        </authorList>
    </citation>
    <scope>NUCLEOTIDE SEQUENCE [LARGE SCALE GENOMIC DNA]</scope>
    <source>
        <strain evidence="9 10">CGMCC 1.7056</strain>
    </source>
</reference>
<dbReference type="InterPro" id="IPR050277">
    <property type="entry name" value="Sodium:Solute_Symporter"/>
</dbReference>
<dbReference type="GO" id="GO:0005886">
    <property type="term" value="C:plasma membrane"/>
    <property type="evidence" value="ECO:0007669"/>
    <property type="project" value="TreeGrafter"/>
</dbReference>
<dbReference type="OrthoDB" id="3636885at2"/>
<evidence type="ECO:0000256" key="7">
    <source>
        <dbReference type="RuleBase" id="RU362091"/>
    </source>
</evidence>
<organism evidence="9 10">
    <name type="scientific">Nocardioides terrae</name>
    <dbReference type="NCBI Taxonomy" id="574651"/>
    <lineage>
        <taxon>Bacteria</taxon>
        <taxon>Bacillati</taxon>
        <taxon>Actinomycetota</taxon>
        <taxon>Actinomycetes</taxon>
        <taxon>Propionibacteriales</taxon>
        <taxon>Nocardioidaceae</taxon>
        <taxon>Nocardioides</taxon>
    </lineage>
</organism>
<feature type="transmembrane region" description="Helical" evidence="8">
    <location>
        <begin position="255"/>
        <end position="274"/>
    </location>
</feature>
<dbReference type="NCBIfam" id="NF046076">
    <property type="entry name" value="monocarbox_MctP"/>
    <property type="match status" value="1"/>
</dbReference>
<dbReference type="Proteomes" id="UP000198832">
    <property type="component" value="Unassembled WGS sequence"/>
</dbReference>
<dbReference type="Pfam" id="PF00474">
    <property type="entry name" value="SSF"/>
    <property type="match status" value="1"/>
</dbReference>
<dbReference type="STRING" id="574651.SAMN04487968_11493"/>
<evidence type="ECO:0000256" key="8">
    <source>
        <dbReference type="SAM" id="Phobius"/>
    </source>
</evidence>
<sequence>MNALAFSVFIFLFLVVTVLGFAAARWRRAASLDSLDEWGLGGRGFGTFIAWFLIGGDIYTAYTFIAVPATLYAGSVTGFFAVPYTIVVYPIIFAFLPRLWSVSHRHGYVTPADFVEGRYGSKGLSLAVAVTGIVATMPYIALQLVGMQVVLEVMGLQSSSDNWFVKDLPLFVAFVILAAYTYSSGLRAPALIAFVKDTLIYIVIIVAVIYIPHHLGGWGHVFDSAKSSFDDFNTTNADAIAAGKANGRGIIPPPAAHWAYASLALGSAMALFMYPHSITGVLSTKNRNVIRRNASLLPAYSFLLGLLALLGFVAIAAGVKVANPQQSIPQLFENEFPSWFAGVAYAAIVIGALVPAAIMSIAAANLWTRNVYKAFIKPDATPAQEAQQSKLVSLVVKFGALIFVLALSKDFAINLQLLGGVWILQTLPAIVVGLYTRWFHRWALLAGWAVSMIWGTWTEYDIASPVQKHFGGPLATFWGTDTKVYVALMALLINLVIAIAGTLILRALKVPDGVDSTAPADYSVDVGDTGVEPELSPGTPAH</sequence>
<evidence type="ECO:0000256" key="3">
    <source>
        <dbReference type="ARBA" id="ARBA00022448"/>
    </source>
</evidence>